<dbReference type="AlphaFoldDB" id="A0A1H2RFZ1"/>
<dbReference type="EMBL" id="FNND01000001">
    <property type="protein sequence ID" value="SDW18372.1"/>
    <property type="molecule type" value="Genomic_DNA"/>
</dbReference>
<dbReference type="SUPFAM" id="SSF56935">
    <property type="entry name" value="Porins"/>
    <property type="match status" value="1"/>
</dbReference>
<dbReference type="SUPFAM" id="SSF49464">
    <property type="entry name" value="Carboxypeptidase regulatory domain-like"/>
    <property type="match status" value="1"/>
</dbReference>
<gene>
    <name evidence="2" type="ORF">SAMN05444420_101457</name>
</gene>
<feature type="chain" id="PRO_5028888376" evidence="1">
    <location>
        <begin position="20"/>
        <end position="873"/>
    </location>
</feature>
<dbReference type="Gene3D" id="2.60.40.1120">
    <property type="entry name" value="Carboxypeptidase-like, regulatory domain"/>
    <property type="match status" value="1"/>
</dbReference>
<evidence type="ECO:0000256" key="1">
    <source>
        <dbReference type="SAM" id="SignalP"/>
    </source>
</evidence>
<keyword evidence="2" id="KW-0675">Receptor</keyword>
<name>A0A1H2RFZ1_9FLAO</name>
<keyword evidence="1" id="KW-0732">Signal</keyword>
<dbReference type="InterPro" id="IPR008969">
    <property type="entry name" value="CarboxyPept-like_regulatory"/>
</dbReference>
<comment type="caution">
    <text evidence="2">The sequence shown here is derived from an EMBL/GenBank/DDBJ whole genome shotgun (WGS) entry which is preliminary data.</text>
</comment>
<reference evidence="2 3" key="1">
    <citation type="submission" date="2016-10" db="EMBL/GenBank/DDBJ databases">
        <authorList>
            <person name="Varghese N."/>
            <person name="Submissions S."/>
        </authorList>
    </citation>
    <scope>NUCLEOTIDE SEQUENCE [LARGE SCALE GENOMIC DNA]</scope>
    <source>
        <strain evidence="2 3">DSM 11449</strain>
    </source>
</reference>
<organism evidence="2 3">
    <name type="scientific">Capnocytophaga granulosa</name>
    <dbReference type="NCBI Taxonomy" id="45242"/>
    <lineage>
        <taxon>Bacteria</taxon>
        <taxon>Pseudomonadati</taxon>
        <taxon>Bacteroidota</taxon>
        <taxon>Flavobacteriia</taxon>
        <taxon>Flavobacteriales</taxon>
        <taxon>Flavobacteriaceae</taxon>
        <taxon>Capnocytophaga</taxon>
    </lineage>
</organism>
<accession>A0A1H2RFZ1</accession>
<keyword evidence="3" id="KW-1185">Reference proteome</keyword>
<proteinExistence type="predicted"/>
<evidence type="ECO:0000313" key="3">
    <source>
        <dbReference type="Proteomes" id="UP000182771"/>
    </source>
</evidence>
<protein>
    <submittedName>
        <fullName evidence="2">Outer membrane receptor proteins, mostly Fe transport</fullName>
    </submittedName>
</protein>
<dbReference type="OrthoDB" id="8764943at2"/>
<feature type="signal peptide" evidence="1">
    <location>
        <begin position="1"/>
        <end position="19"/>
    </location>
</feature>
<dbReference type="GeneID" id="85017680"/>
<sequence>MKKYIFILLSVLSSYIANAQTQVKGKITEEGSGTPLSNVMVLFYNETNNKIETYTQSNEQGEYTLGKRFAEGIYKLEASKLGYHKDAKRIVIGTEADKVVTFDFVLKSKVYEVEGVTFEKRAPIVVKKDIIIYDIPHFTDTHDESLEEVLAKIQGFKILPNGEIEVNGKKIRKVLVDGKEVSDFGAAMITRSLSPEKVEKVEVRFDEKNEKLKESLLDAENFVVLDITLKKNVKRSLFGKQRFSAGYQQRPKIGGLTNLFSLNSKANIQFFAENNNFNKNEIDLYAIRNIGEEAFARIFTTPVDMEDIKTRQTYQEDTFGFEDFITNDNAIVGLSMNFPLSNTTDLYIGSFNNYHFLEKEYAQQSFFDGQQVYAQEQQHYSNEYNSKNKIQLKHTSEGLKVNADLNYVYFDQALQGDVRDTYQNLFKKKHYTSNFYFNQRMEYKLSEASGVFSDLSFSKEDFTIHSRLFTNHPLALSFFGIADDFRQENRNVQRLLQSRTGLVYQSGLFGTHTFGYKYHGNTLENEKLSQVAAFAAQHRKYHSENRSLFYKNVLYVGDFDLQLQGEYTSARFPYGDGSGYGEKTKSYFQYKAHAGYNFSSRSSLWAEVSHLLDYYPLQKATFGDVLQDYQTIYRTQQGIQPFYNTSYALRFSNSFYNGGELYVAYLRGISNNLNSQSFNDYFIFTNANQLSSHYDLFSFQYEGKISDWKLSYRAEPEFLFNSSEYLYRGEVAHTTAYRLFAGLKFTYTPHEQVKLYYYPKYSYFIFDNSISQGQGKFDFLTNKLELTTYFFDKKLLAEAGFQQVNFFQTPTSFNNLTLRLVYKTKKYRWYVEGDNLLGSKYFMTQDFNQSLLNVANNRVFGRYLNVGFEFKIN</sequence>
<evidence type="ECO:0000313" key="2">
    <source>
        <dbReference type="EMBL" id="SDW18372.1"/>
    </source>
</evidence>
<dbReference type="RefSeq" id="WP_016419728.1">
    <property type="nucleotide sequence ID" value="NZ_FNND01000001.1"/>
</dbReference>
<dbReference type="Pfam" id="PF13620">
    <property type="entry name" value="CarboxypepD_reg"/>
    <property type="match status" value="1"/>
</dbReference>
<dbReference type="Proteomes" id="UP000182771">
    <property type="component" value="Unassembled WGS sequence"/>
</dbReference>